<evidence type="ECO:0000259" key="13">
    <source>
        <dbReference type="Pfam" id="PF13603"/>
    </source>
</evidence>
<evidence type="ECO:0000256" key="9">
    <source>
        <dbReference type="ARBA" id="ARBA00047552"/>
    </source>
</evidence>
<dbReference type="Pfam" id="PF08264">
    <property type="entry name" value="Anticodon_1"/>
    <property type="match status" value="1"/>
</dbReference>
<dbReference type="InterPro" id="IPR009008">
    <property type="entry name" value="Val/Leu/Ile-tRNA-synth_edit"/>
</dbReference>
<organism evidence="14 15">
    <name type="scientific">Toxocara canis</name>
    <name type="common">Canine roundworm</name>
    <dbReference type="NCBI Taxonomy" id="6265"/>
    <lineage>
        <taxon>Eukaryota</taxon>
        <taxon>Metazoa</taxon>
        <taxon>Ecdysozoa</taxon>
        <taxon>Nematoda</taxon>
        <taxon>Chromadorea</taxon>
        <taxon>Rhabditida</taxon>
        <taxon>Spirurina</taxon>
        <taxon>Ascaridomorpha</taxon>
        <taxon>Ascaridoidea</taxon>
        <taxon>Toxocaridae</taxon>
        <taxon>Toxocara</taxon>
    </lineage>
</organism>
<dbReference type="InterPro" id="IPR013155">
    <property type="entry name" value="M/V/L/I-tRNA-synth_anticd-bd"/>
</dbReference>
<dbReference type="PRINTS" id="PR00986">
    <property type="entry name" value="TRNASYNTHVAL"/>
</dbReference>
<dbReference type="SUPFAM" id="SSF52374">
    <property type="entry name" value="Nucleotidylyl transferase"/>
    <property type="match status" value="3"/>
</dbReference>
<dbReference type="GO" id="GO:0005829">
    <property type="term" value="C:cytosol"/>
    <property type="evidence" value="ECO:0007669"/>
    <property type="project" value="TreeGrafter"/>
</dbReference>
<dbReference type="GO" id="GO:0004832">
    <property type="term" value="F:valine-tRNA ligase activity"/>
    <property type="evidence" value="ECO:0007669"/>
    <property type="project" value="UniProtKB-EC"/>
</dbReference>
<evidence type="ECO:0000256" key="1">
    <source>
        <dbReference type="ARBA" id="ARBA00005594"/>
    </source>
</evidence>
<dbReference type="GO" id="GO:0002161">
    <property type="term" value="F:aminoacyl-tRNA deacylase activity"/>
    <property type="evidence" value="ECO:0007669"/>
    <property type="project" value="InterPro"/>
</dbReference>
<dbReference type="InterPro" id="IPR014729">
    <property type="entry name" value="Rossmann-like_a/b/a_fold"/>
</dbReference>
<feature type="domain" description="Aminoacyl-tRNA synthetase class Ia" evidence="11">
    <location>
        <begin position="1"/>
        <end position="330"/>
    </location>
</feature>
<evidence type="ECO:0000256" key="8">
    <source>
        <dbReference type="ARBA" id="ARBA00029936"/>
    </source>
</evidence>
<proteinExistence type="inferred from homology"/>
<evidence type="ECO:0000313" key="15">
    <source>
        <dbReference type="Proteomes" id="UP000031036"/>
    </source>
</evidence>
<dbReference type="Proteomes" id="UP000031036">
    <property type="component" value="Unassembled WGS sequence"/>
</dbReference>
<keyword evidence="4" id="KW-0547">Nucleotide-binding</keyword>
<keyword evidence="15" id="KW-1185">Reference proteome</keyword>
<dbReference type="SUPFAM" id="SSF50677">
    <property type="entry name" value="ValRS/IleRS/LeuRS editing domain"/>
    <property type="match status" value="2"/>
</dbReference>
<dbReference type="PANTHER" id="PTHR11946">
    <property type="entry name" value="VALYL-TRNA SYNTHETASES"/>
    <property type="match status" value="1"/>
</dbReference>
<dbReference type="Pfam" id="PF00133">
    <property type="entry name" value="tRNA-synt_1"/>
    <property type="match status" value="3"/>
</dbReference>
<name>A0A0B2VDH5_TOXCA</name>
<dbReference type="EMBL" id="JPKZ01001896">
    <property type="protein sequence ID" value="KHN79573.1"/>
    <property type="molecule type" value="Genomic_DNA"/>
</dbReference>
<evidence type="ECO:0000256" key="10">
    <source>
        <dbReference type="SAM" id="Coils"/>
    </source>
</evidence>
<feature type="domain" description="Leucyl-tRNA synthetase editing" evidence="13">
    <location>
        <begin position="358"/>
        <end position="417"/>
    </location>
</feature>
<dbReference type="Pfam" id="PF13603">
    <property type="entry name" value="tRNA-synt_1_2"/>
    <property type="match status" value="1"/>
</dbReference>
<evidence type="ECO:0000256" key="2">
    <source>
        <dbReference type="ARBA" id="ARBA00013169"/>
    </source>
</evidence>
<dbReference type="InterPro" id="IPR002303">
    <property type="entry name" value="Valyl-tRNA_ligase"/>
</dbReference>
<keyword evidence="7" id="KW-0030">Aminoacyl-tRNA synthetase</keyword>
<sequence>MKGRTVLFNPGCDHAGIATQVVVEKRLKKERGLTRHDLGREKFIDEVWKWKNEKGMIIYDQLRKMGAGVDWERACFMMDPKIMRAVTHAFIEMHDRGVIYRSNRLVNWSCTLRSAISDIEVDKIELTGRTLLSVPGYSKKVEFGVLVSFAYPVEGSDEEIVVATTRVETMLGDTAIAVHPDDDRYYHLIGKFCKHPFVDRRLPVVADSFVEKEFGTGAVKITPAHDHNDYEVGVRHNLPFITIFTDNGDMNDQCGEFKGIKRFEAREAVLEALKKKGLYRDTKDNPMSVPICSRSKDVIEPILKSQWYVKCDVMAQRAIDAVAKDEEIVVATTRVETMLGDTAIAVHPDDDRYYHLIGKFCKHPFVDRRLPVVADSFVEKEFGTGAVKITPAHDHNDYEVGVRHNLPFITIFTDNGDMNDQCGEFKGIKRFEAREAVLEALKKKGLYRDTKDNPMIVPICRDWCISRQLWWGHRIPAYFVTVNDPKVPVGSADDNNYWVAAHNEAEAVEKAAKKFNIPKEKISVKWDEDVLDTWFSSGMWPFTIFGWPEKTSDMNNFFPGSLLETGHDILFFWVARMVFMSQELTGQLPFKEVYLHAMIRDAHGRKMSKSLGNVIDPIDVIHGVSLAQLNKQLETGNLDPKELKVAKEGQARDYPNGIPECGTDALRFALMSYTSQGRDINLDVLRVQGYRFFCNKIWQASRFTLMQLGDNFKPLAEFKDFKRKEGDLNNMFGRGSRFEAREAVLEALKKKGLYRDTKDNPMIVPICSRSKDVIEPILKSQWYVKCDVMAQRAIDAVAKGDLTIIPDHHVATWNRWLEGIRDWCISRQLWWGHRIPAYFVTVNDPKVPVGSADDNNYWVAAHNEAEAVEKAAKKFNIPKEKISVNRSKDVIEPILKSQWYVKCDVMAQRAIDAVAKGDLTIIPDHHVATWNRWLEGIRDWCISRQLWWGHRIPAYFVTVNDPKVPVGSADDNNYWVAAHNEAEAVEKAAKKFNIPKEKISVKWGDEAAVSTTRNVLYTCVDTGLRLLAPFMPFITEELWQRFPRRPTTHEQPPSICVNMGRASIQYAYRNVELEGRVSSVMDIVKTVRSLRSDYDLTAKVKADLYVTFMDKEDAAAVGDLTTLISTLASSQKVSILTPDQDSLIPKGCAQVTVSAKCKASLALQVSILTPDQDSLIPKGCAQVTVSAKCKASLALQDIIDVAKELAKLNDKKTKLEGQVQKLDEIMSKPDYELKVPLGIRTNNAEKGQVQKLDEIMSKPDYELKVPLGIRTNNAEKKESLCTELKHINEAMTALKASE</sequence>
<feature type="domain" description="Aminoacyl-tRNA synthetase class Ia" evidence="11">
    <location>
        <begin position="459"/>
        <end position="683"/>
    </location>
</feature>
<dbReference type="FunFam" id="3.40.50.620:FF:000457">
    <property type="entry name" value="Predicted protein"/>
    <property type="match status" value="1"/>
</dbReference>
<accession>A0A0B2VDH5</accession>
<dbReference type="GO" id="GO:0006438">
    <property type="term" value="P:valyl-tRNA aminoacylation"/>
    <property type="evidence" value="ECO:0007669"/>
    <property type="project" value="InterPro"/>
</dbReference>
<feature type="coiled-coil region" evidence="10">
    <location>
        <begin position="1198"/>
        <end position="1225"/>
    </location>
</feature>
<keyword evidence="3 14" id="KW-0436">Ligase</keyword>
<comment type="similarity">
    <text evidence="1">Belongs to the class-I aminoacyl-tRNA synthetase family.</text>
</comment>
<dbReference type="OrthoDB" id="629407at2759"/>
<evidence type="ECO:0000256" key="3">
    <source>
        <dbReference type="ARBA" id="ARBA00022598"/>
    </source>
</evidence>
<dbReference type="STRING" id="6265.A0A0B2VDH5"/>
<gene>
    <name evidence="14" type="primary">vrs-2</name>
    <name evidence="14" type="ORF">Tcan_06830</name>
</gene>
<dbReference type="Gene3D" id="3.40.50.620">
    <property type="entry name" value="HUPs"/>
    <property type="match status" value="4"/>
</dbReference>
<comment type="caution">
    <text evidence="14">The sequence shown here is derived from an EMBL/GenBank/DDBJ whole genome shotgun (WGS) entry which is preliminary data.</text>
</comment>
<evidence type="ECO:0000259" key="11">
    <source>
        <dbReference type="Pfam" id="PF00133"/>
    </source>
</evidence>
<dbReference type="EC" id="6.1.1.9" evidence="2"/>
<evidence type="ECO:0000256" key="5">
    <source>
        <dbReference type="ARBA" id="ARBA00022840"/>
    </source>
</evidence>
<reference evidence="14 15" key="1">
    <citation type="submission" date="2014-11" db="EMBL/GenBank/DDBJ databases">
        <title>Genetic blueprint of the zoonotic pathogen Toxocara canis.</title>
        <authorList>
            <person name="Zhu X.-Q."/>
            <person name="Korhonen P.K."/>
            <person name="Cai H."/>
            <person name="Young N.D."/>
            <person name="Nejsum P."/>
            <person name="von Samson-Himmelstjerna G."/>
            <person name="Boag P.R."/>
            <person name="Tan P."/>
            <person name="Li Q."/>
            <person name="Min J."/>
            <person name="Yang Y."/>
            <person name="Wang X."/>
            <person name="Fang X."/>
            <person name="Hall R.S."/>
            <person name="Hofmann A."/>
            <person name="Sternberg P.W."/>
            <person name="Jex A.R."/>
            <person name="Gasser R.B."/>
        </authorList>
    </citation>
    <scope>NUCLEOTIDE SEQUENCE [LARGE SCALE GENOMIC DNA]</scope>
    <source>
        <strain evidence="14">PN_DK_2014</strain>
    </source>
</reference>
<dbReference type="FunFam" id="3.90.740.10:FF:000005">
    <property type="entry name" value="Valine--tRNA ligase, mitochondrial"/>
    <property type="match status" value="2"/>
</dbReference>
<dbReference type="Gene3D" id="3.90.740.10">
    <property type="entry name" value="Valyl/Leucyl/Isoleucyl-tRNA synthetase, editing domain"/>
    <property type="match status" value="2"/>
</dbReference>
<keyword evidence="6" id="KW-0648">Protein biosynthesis</keyword>
<evidence type="ECO:0000256" key="4">
    <source>
        <dbReference type="ARBA" id="ARBA00022741"/>
    </source>
</evidence>
<keyword evidence="5" id="KW-0067">ATP-binding</keyword>
<dbReference type="GO" id="GO:0005524">
    <property type="term" value="F:ATP binding"/>
    <property type="evidence" value="ECO:0007669"/>
    <property type="project" value="UniProtKB-KW"/>
</dbReference>
<dbReference type="CDD" id="cd00817">
    <property type="entry name" value="ValRS_core"/>
    <property type="match status" value="1"/>
</dbReference>
<feature type="domain" description="Aminoacyl-tRNA synthetase class Ia" evidence="11">
    <location>
        <begin position="756"/>
        <end position="890"/>
    </location>
</feature>
<evidence type="ECO:0000259" key="12">
    <source>
        <dbReference type="Pfam" id="PF08264"/>
    </source>
</evidence>
<evidence type="ECO:0000256" key="7">
    <source>
        <dbReference type="ARBA" id="ARBA00023146"/>
    </source>
</evidence>
<evidence type="ECO:0000313" key="14">
    <source>
        <dbReference type="EMBL" id="KHN79573.1"/>
    </source>
</evidence>
<dbReference type="PANTHER" id="PTHR11946:SF109">
    <property type="entry name" value="VALINE--TRNA LIGASE"/>
    <property type="match status" value="1"/>
</dbReference>
<protein>
    <recommendedName>
        <fullName evidence="2">valine--tRNA ligase</fullName>
        <ecNumber evidence="2">6.1.1.9</ecNumber>
    </recommendedName>
    <alternativeName>
        <fullName evidence="8">Valyl-tRNA synthetase</fullName>
    </alternativeName>
</protein>
<comment type="catalytic activity">
    <reaction evidence="9">
        <text>tRNA(Val) + L-valine + ATP = L-valyl-tRNA(Val) + AMP + diphosphate</text>
        <dbReference type="Rhea" id="RHEA:10704"/>
        <dbReference type="Rhea" id="RHEA-COMP:9672"/>
        <dbReference type="Rhea" id="RHEA-COMP:9708"/>
        <dbReference type="ChEBI" id="CHEBI:30616"/>
        <dbReference type="ChEBI" id="CHEBI:33019"/>
        <dbReference type="ChEBI" id="CHEBI:57762"/>
        <dbReference type="ChEBI" id="CHEBI:78442"/>
        <dbReference type="ChEBI" id="CHEBI:78537"/>
        <dbReference type="ChEBI" id="CHEBI:456215"/>
        <dbReference type="EC" id="6.1.1.9"/>
    </reaction>
</comment>
<dbReference type="InterPro" id="IPR009080">
    <property type="entry name" value="tRNAsynth_Ia_anticodon-bd"/>
</dbReference>
<evidence type="ECO:0000256" key="6">
    <source>
        <dbReference type="ARBA" id="ARBA00022917"/>
    </source>
</evidence>
<dbReference type="InterPro" id="IPR002300">
    <property type="entry name" value="aa-tRNA-synth_Ia"/>
</dbReference>
<dbReference type="SUPFAM" id="SSF47323">
    <property type="entry name" value="Anticodon-binding domain of a subclass of class I aminoacyl-tRNA synthetases"/>
    <property type="match status" value="1"/>
</dbReference>
<feature type="domain" description="Methionyl/Valyl/Leucyl/Isoleucyl-tRNA synthetase anticodon-binding" evidence="12">
    <location>
        <begin position="1004"/>
        <end position="1104"/>
    </location>
</feature>
<dbReference type="InterPro" id="IPR025709">
    <property type="entry name" value="Leu_tRNA-synth_edit"/>
</dbReference>
<keyword evidence="10" id="KW-0175">Coiled coil</keyword>